<dbReference type="InterPro" id="IPR021109">
    <property type="entry name" value="Peptidase_aspartic_dom_sf"/>
</dbReference>
<dbReference type="STRING" id="57577.A0A2K3M6C1"/>
<protein>
    <submittedName>
        <fullName evidence="4">Retrotransposon-related protein</fullName>
    </submittedName>
</protein>
<dbReference type="InterPro" id="IPR005162">
    <property type="entry name" value="Retrotrans_gag_dom"/>
</dbReference>
<evidence type="ECO:0000256" key="2">
    <source>
        <dbReference type="SAM" id="MobiDB-lite"/>
    </source>
</evidence>
<dbReference type="Proteomes" id="UP000236291">
    <property type="component" value="Unassembled WGS sequence"/>
</dbReference>
<organism evidence="4 5">
    <name type="scientific">Trifolium pratense</name>
    <name type="common">Red clover</name>
    <dbReference type="NCBI Taxonomy" id="57577"/>
    <lineage>
        <taxon>Eukaryota</taxon>
        <taxon>Viridiplantae</taxon>
        <taxon>Streptophyta</taxon>
        <taxon>Embryophyta</taxon>
        <taxon>Tracheophyta</taxon>
        <taxon>Spermatophyta</taxon>
        <taxon>Magnoliopsida</taxon>
        <taxon>eudicotyledons</taxon>
        <taxon>Gunneridae</taxon>
        <taxon>Pentapetalae</taxon>
        <taxon>rosids</taxon>
        <taxon>fabids</taxon>
        <taxon>Fabales</taxon>
        <taxon>Fabaceae</taxon>
        <taxon>Papilionoideae</taxon>
        <taxon>50 kb inversion clade</taxon>
        <taxon>NPAAA clade</taxon>
        <taxon>Hologalegina</taxon>
        <taxon>IRL clade</taxon>
        <taxon>Trifolieae</taxon>
        <taxon>Trifolium</taxon>
    </lineage>
</organism>
<reference evidence="4 5" key="1">
    <citation type="journal article" date="2014" name="Am. J. Bot.">
        <title>Genome assembly and annotation for red clover (Trifolium pratense; Fabaceae).</title>
        <authorList>
            <person name="Istvanek J."/>
            <person name="Jaros M."/>
            <person name="Krenek A."/>
            <person name="Repkova J."/>
        </authorList>
    </citation>
    <scope>NUCLEOTIDE SEQUENCE [LARGE SCALE GENOMIC DNA]</scope>
    <source>
        <strain evidence="5">cv. Tatra</strain>
        <tissue evidence="4">Young leaves</tissue>
    </source>
</reference>
<feature type="coiled-coil region" evidence="1">
    <location>
        <begin position="11"/>
        <end position="38"/>
    </location>
</feature>
<keyword evidence="1" id="KW-0175">Coiled coil</keyword>
<dbReference type="EMBL" id="ASHM01050948">
    <property type="protein sequence ID" value="PNX86342.1"/>
    <property type="molecule type" value="Genomic_DNA"/>
</dbReference>
<evidence type="ECO:0000259" key="3">
    <source>
        <dbReference type="Pfam" id="PF03732"/>
    </source>
</evidence>
<dbReference type="Pfam" id="PF08284">
    <property type="entry name" value="RVP_2"/>
    <property type="match status" value="1"/>
</dbReference>
<reference evidence="4 5" key="2">
    <citation type="journal article" date="2017" name="Front. Plant Sci.">
        <title>Gene Classification and Mining of Molecular Markers Useful in Red Clover (Trifolium pratense) Breeding.</title>
        <authorList>
            <person name="Istvanek J."/>
            <person name="Dluhosova J."/>
            <person name="Dluhos P."/>
            <person name="Patkova L."/>
            <person name="Nedelnik J."/>
            <person name="Repkova J."/>
        </authorList>
    </citation>
    <scope>NUCLEOTIDE SEQUENCE [LARGE SCALE GENOMIC DNA]</scope>
    <source>
        <strain evidence="5">cv. Tatra</strain>
        <tissue evidence="4">Young leaves</tissue>
    </source>
</reference>
<dbReference type="CDD" id="cd00303">
    <property type="entry name" value="retropepsin_like"/>
    <property type="match status" value="1"/>
</dbReference>
<dbReference type="Pfam" id="PF03732">
    <property type="entry name" value="Retrotrans_gag"/>
    <property type="match status" value="1"/>
</dbReference>
<feature type="non-terminal residue" evidence="4">
    <location>
        <position position="547"/>
    </location>
</feature>
<dbReference type="InterPro" id="IPR001969">
    <property type="entry name" value="Aspartic_peptidase_AS"/>
</dbReference>
<dbReference type="GO" id="GO:0006508">
    <property type="term" value="P:proteolysis"/>
    <property type="evidence" value="ECO:0007669"/>
    <property type="project" value="InterPro"/>
</dbReference>
<dbReference type="InterPro" id="IPR032567">
    <property type="entry name" value="RTL1-rel"/>
</dbReference>
<dbReference type="AlphaFoldDB" id="A0A2K3M6C1"/>
<accession>A0A2K3M6C1</accession>
<evidence type="ECO:0000313" key="5">
    <source>
        <dbReference type="Proteomes" id="UP000236291"/>
    </source>
</evidence>
<gene>
    <name evidence="4" type="ORF">L195_g042420</name>
</gene>
<feature type="compositionally biased region" description="Polar residues" evidence="2">
    <location>
        <begin position="266"/>
        <end position="279"/>
    </location>
</feature>
<dbReference type="SUPFAM" id="SSF50630">
    <property type="entry name" value="Acid proteases"/>
    <property type="match status" value="1"/>
</dbReference>
<dbReference type="GO" id="GO:0004190">
    <property type="term" value="F:aspartic-type endopeptidase activity"/>
    <property type="evidence" value="ECO:0007669"/>
    <property type="project" value="InterPro"/>
</dbReference>
<feature type="domain" description="Retrotransposon gag" evidence="3">
    <location>
        <begin position="133"/>
        <end position="222"/>
    </location>
</feature>
<sequence length="547" mass="60667">MPPKKVTITVFQKMEAKVDALENDIAEVRTTLASVQDTVKENHASLIALLEKCLGKPLQSDEVTSPLIRKTPEKTVEAGPSFSAARNDTMTEFRHAVKKVELPTFDGEDPAGWISRAEIYFRVQDTMPEVKVKLAQLCMEGSTIHFFNSLIGEDEDLTWEKLKEALLGRYGGHGEGDVYEQLTELKQTGTVDEYITEFEYLIAQIPKLPDKQFLGYFLHGLKTEVRGKVRSLSAMGEMNRTKLLQVTRAVEREVRGGGPNIYRGSKSGSGSFRPNSYGSGKNGSDWVMVNSGGGAKSSSGSNIGPKTDRPNQTDKRRPGPRDRGFSHLSYQELMDRRQKGLCFKCGGPFHPMHQCPDKQLRVLIMEDGDGDDSEPAVLAVEVEDSDEENKGEMCILNLNHISFENHKTVKFQGQICGVPVLILVDSGATHNFISQKLVEKMGWEVEETSLMNIKLGDGSQTNTKGVCRNRDMQIGDFPLSPAVHLFELGGIDVVLGIEWLKTLGDMIVNWHQQTMSFWSNKRWVTLKGIDGAGGLGALQSLLCKTKL</sequence>
<dbReference type="PANTHER" id="PTHR15503:SF22">
    <property type="entry name" value="TRANSPOSON TY3-I GAG POLYPROTEIN"/>
    <property type="match status" value="1"/>
</dbReference>
<feature type="compositionally biased region" description="Basic and acidic residues" evidence="2">
    <location>
        <begin position="306"/>
        <end position="325"/>
    </location>
</feature>
<evidence type="ECO:0000313" key="4">
    <source>
        <dbReference type="EMBL" id="PNX86342.1"/>
    </source>
</evidence>
<feature type="region of interest" description="Disordered" evidence="2">
    <location>
        <begin position="255"/>
        <end position="326"/>
    </location>
</feature>
<dbReference type="PROSITE" id="PS00141">
    <property type="entry name" value="ASP_PROTEASE"/>
    <property type="match status" value="1"/>
</dbReference>
<dbReference type="PANTHER" id="PTHR15503">
    <property type="entry name" value="LDOC1 RELATED"/>
    <property type="match status" value="1"/>
</dbReference>
<evidence type="ECO:0000256" key="1">
    <source>
        <dbReference type="SAM" id="Coils"/>
    </source>
</evidence>
<name>A0A2K3M6C1_TRIPR</name>
<proteinExistence type="predicted"/>
<dbReference type="Gene3D" id="2.40.70.10">
    <property type="entry name" value="Acid Proteases"/>
    <property type="match status" value="1"/>
</dbReference>
<comment type="caution">
    <text evidence="4">The sequence shown here is derived from an EMBL/GenBank/DDBJ whole genome shotgun (WGS) entry which is preliminary data.</text>
</comment>